<dbReference type="KEGG" id="pec:W5S_4584"/>
<dbReference type="Proteomes" id="UP000008044">
    <property type="component" value="Chromosome"/>
</dbReference>
<evidence type="ECO:0000313" key="2">
    <source>
        <dbReference type="EMBL" id="MBI0556153.1"/>
    </source>
</evidence>
<protein>
    <submittedName>
        <fullName evidence="1">Regulatory protein CII (Modular protein) from bacteriophage origin, putative coiled-coil</fullName>
    </submittedName>
    <submittedName>
        <fullName evidence="2">tRNA-(Guanine-N1)-methyltransferase</fullName>
    </submittedName>
</protein>
<dbReference type="RefSeq" id="WP_014702003.1">
    <property type="nucleotide sequence ID" value="NC_017845.1"/>
</dbReference>
<accession>A0A0H3IC18</accession>
<dbReference type="eggNOG" id="ENOG5032IEU">
    <property type="taxonomic scope" value="Bacteria"/>
</dbReference>
<dbReference type="Pfam" id="PF06254">
    <property type="entry name" value="YdaT_toxin"/>
    <property type="match status" value="1"/>
</dbReference>
<reference evidence="1 3" key="1">
    <citation type="journal article" date="2012" name="J. Bacteriol.">
        <title>Genome sequence of Pectobacterium sp. strain SCC3193.</title>
        <authorList>
            <person name="Koskinen J.P."/>
            <person name="Laine P."/>
            <person name="Niemi O."/>
            <person name="Nykyri J."/>
            <person name="Harjunpaa H."/>
            <person name="Auvinen P."/>
            <person name="Paulin L."/>
            <person name="Pirhonen M."/>
            <person name="Palva T."/>
            <person name="Holm L."/>
        </authorList>
    </citation>
    <scope>NUCLEOTIDE SEQUENCE [LARGE SCALE GENOMIC DNA]</scope>
    <source>
        <strain evidence="1 3">SCC3193</strain>
    </source>
</reference>
<name>A0A0H3IC18_PECPM</name>
<dbReference type="Gene3D" id="1.10.3600.10">
    <property type="entry name" value="Putative bacterial toxin ydaT"/>
    <property type="match status" value="1"/>
</dbReference>
<dbReference type="Proteomes" id="UP001194579">
    <property type="component" value="Unassembled WGS sequence"/>
</dbReference>
<sequence>MERLKAEIEQWAIELGQEHVAIEICKQFFIMGGNGAAVRLSQIENNGIADWRAINNNRQQIFRWLRGDSKAAKRKIQALEPAMLEALPVERRARIDSDTMNYLLSVFLRNASSVLIAVLLNDRDIGKHIQAAHVSLDAIFNSTPKPISHDASGWRFR</sequence>
<dbReference type="EMBL" id="WABS01000037">
    <property type="protein sequence ID" value="MBI0556153.1"/>
    <property type="molecule type" value="Genomic_DNA"/>
</dbReference>
<evidence type="ECO:0000313" key="1">
    <source>
        <dbReference type="EMBL" id="AFI92630.1"/>
    </source>
</evidence>
<reference evidence="1" key="2">
    <citation type="submission" date="2012-03" db="EMBL/GenBank/DDBJ databases">
        <authorList>
            <person name="Koskinen P."/>
            <person name="Laine P."/>
            <person name="Niemi O."/>
            <person name="Nykyri J."/>
            <person name="Harjunpaa H."/>
            <person name="Auvinen P."/>
            <person name="Paulin L."/>
            <person name="Pirhonen M."/>
            <person name="Palva T."/>
            <person name="Holm L."/>
        </authorList>
    </citation>
    <scope>NUCLEOTIDE SEQUENCE</scope>
    <source>
        <strain evidence="1">SCC3193</strain>
    </source>
</reference>
<proteinExistence type="predicted"/>
<gene>
    <name evidence="1" type="ordered locus">W5S_4584</name>
    <name evidence="2" type="ORF">F6Q06_16905</name>
</gene>
<evidence type="ECO:0000313" key="4">
    <source>
        <dbReference type="Proteomes" id="UP001194579"/>
    </source>
</evidence>
<dbReference type="InterPro" id="IPR037042">
    <property type="entry name" value="YdaT-like_sf"/>
</dbReference>
<dbReference type="EMBL" id="CP003415">
    <property type="protein sequence ID" value="AFI92630.1"/>
    <property type="molecule type" value="Genomic_DNA"/>
</dbReference>
<dbReference type="AlphaFoldDB" id="A0A0H3IC18"/>
<organism evidence="1 3">
    <name type="scientific">Pectobacterium parmentieri</name>
    <dbReference type="NCBI Taxonomy" id="1905730"/>
    <lineage>
        <taxon>Bacteria</taxon>
        <taxon>Pseudomonadati</taxon>
        <taxon>Pseudomonadota</taxon>
        <taxon>Gammaproteobacteria</taxon>
        <taxon>Enterobacterales</taxon>
        <taxon>Pectobacteriaceae</taxon>
        <taxon>Pectobacterium</taxon>
    </lineage>
</organism>
<evidence type="ECO:0000313" key="3">
    <source>
        <dbReference type="Proteomes" id="UP000008044"/>
    </source>
</evidence>
<reference evidence="4" key="3">
    <citation type="submission" date="2023-07" db="EMBL/GenBank/DDBJ databases">
        <title>Identification of Pectobacterium versatile causing blackleg of potato from New York State with a whole genome sequencing approach.</title>
        <authorList>
            <person name="Ma X."/>
            <person name="Swingle B."/>
        </authorList>
    </citation>
    <scope>NUCLEOTIDE SEQUENCE [LARGE SCALE GENOMIC DNA]</scope>
    <source>
        <strain evidence="4">NY1588A</strain>
    </source>
</reference>
<keyword evidence="4" id="KW-1185">Reference proteome</keyword>
<dbReference type="InterPro" id="IPR009364">
    <property type="entry name" value="YdaT-like"/>
</dbReference>
<dbReference type="HOGENOM" id="CLU_122394_0_0_6"/>
<reference evidence="2" key="4">
    <citation type="submission" date="2024-05" db="EMBL/GenBank/DDBJ databases">
        <title>Identification of Pectobacterium versatile causing blackleg of potato from New York State with a whole genome sequencing approach.</title>
        <authorList>
            <person name="Ma X."/>
            <person name="Swingle B."/>
        </authorList>
    </citation>
    <scope>NUCLEOTIDE SEQUENCE</scope>
    <source>
        <strain evidence="2">NY1588A</strain>
    </source>
</reference>
<dbReference type="PATRIC" id="fig|1166016.3.peg.4647"/>